<evidence type="ECO:0000256" key="4">
    <source>
        <dbReference type="ARBA" id="ARBA00022741"/>
    </source>
</evidence>
<keyword evidence="4" id="KW-0547">Nucleotide-binding</keyword>
<dbReference type="InterPro" id="IPR036390">
    <property type="entry name" value="WH_DNA-bd_sf"/>
</dbReference>
<dbReference type="EMBL" id="CP008796">
    <property type="protein sequence ID" value="AIH03493.1"/>
    <property type="molecule type" value="Genomic_DNA"/>
</dbReference>
<dbReference type="InterPro" id="IPR027417">
    <property type="entry name" value="P-loop_NTPase"/>
</dbReference>
<dbReference type="InterPro" id="IPR015191">
    <property type="entry name" value="SelB_WHD4"/>
</dbReference>
<dbReference type="PANTHER" id="PTHR43721:SF22">
    <property type="entry name" value="ELONGATION FACTOR TU, MITOCHONDRIAL"/>
    <property type="match status" value="1"/>
</dbReference>
<feature type="domain" description="Tr-type G" evidence="10">
    <location>
        <begin position="1"/>
        <end position="174"/>
    </location>
</feature>
<dbReference type="GO" id="GO:0003723">
    <property type="term" value="F:RNA binding"/>
    <property type="evidence" value="ECO:0007669"/>
    <property type="project" value="InterPro"/>
</dbReference>
<dbReference type="eggNOG" id="COG3276">
    <property type="taxonomic scope" value="Bacteria"/>
</dbReference>
<keyword evidence="6" id="KW-0342">GTP-binding</keyword>
<dbReference type="Gene3D" id="1.10.10.2770">
    <property type="match status" value="1"/>
</dbReference>
<dbReference type="NCBIfam" id="TIGR00231">
    <property type="entry name" value="small_GTP"/>
    <property type="match status" value="1"/>
</dbReference>
<dbReference type="InterPro" id="IPR005225">
    <property type="entry name" value="Small_GTP-bd"/>
</dbReference>
<comment type="function">
    <text evidence="7">Translation factor necessary for the incorporation of selenocysteine into proteins. It probably replaces EF-Tu for the insertion of selenocysteine directed by the UGA codon. SelB binds GTP and GDP.</text>
</comment>
<dbReference type="FunFam" id="3.40.50.300:FF:001064">
    <property type="entry name" value="Selenocysteine-specific translation elongation factor"/>
    <property type="match status" value="1"/>
</dbReference>
<dbReference type="OrthoDB" id="9804504at2"/>
<dbReference type="InterPro" id="IPR004161">
    <property type="entry name" value="EFTu-like_2"/>
</dbReference>
<dbReference type="InterPro" id="IPR009000">
    <property type="entry name" value="Transl_B-barrel_sf"/>
</dbReference>
<dbReference type="Gene3D" id="1.10.10.10">
    <property type="entry name" value="Winged helix-like DNA-binding domain superfamily/Winged helix DNA-binding domain"/>
    <property type="match status" value="1"/>
</dbReference>
<dbReference type="PROSITE" id="PS00301">
    <property type="entry name" value="G_TR_1"/>
    <property type="match status" value="1"/>
</dbReference>
<comment type="subcellular location">
    <subcellularLocation>
        <location evidence="1">Cytoplasm</location>
    </subcellularLocation>
</comment>
<evidence type="ECO:0000313" key="12">
    <source>
        <dbReference type="Proteomes" id="UP000028481"/>
    </source>
</evidence>
<evidence type="ECO:0000256" key="9">
    <source>
        <dbReference type="SAM" id="Coils"/>
    </source>
</evidence>
<evidence type="ECO:0000256" key="8">
    <source>
        <dbReference type="ARBA" id="ARBA00031615"/>
    </source>
</evidence>
<dbReference type="InterPro" id="IPR057335">
    <property type="entry name" value="Beta-barrel_SelB"/>
</dbReference>
<dbReference type="GO" id="GO:0003924">
    <property type="term" value="F:GTPase activity"/>
    <property type="evidence" value="ECO:0007669"/>
    <property type="project" value="InterPro"/>
</dbReference>
<dbReference type="HOGENOM" id="CLU_023030_3_0_0"/>
<dbReference type="SUPFAM" id="SSF52540">
    <property type="entry name" value="P-loop containing nucleoside triphosphate hydrolases"/>
    <property type="match status" value="1"/>
</dbReference>
<keyword evidence="12" id="KW-1185">Reference proteome</keyword>
<keyword evidence="3" id="KW-0963">Cytoplasm</keyword>
<dbReference type="GO" id="GO:0003746">
    <property type="term" value="F:translation elongation factor activity"/>
    <property type="evidence" value="ECO:0007669"/>
    <property type="project" value="UniProtKB-KW"/>
</dbReference>
<dbReference type="PaxDb" id="289377-HL41_00855"/>
<dbReference type="Pfam" id="PF09106">
    <property type="entry name" value="WHD_2nd_SelB"/>
    <property type="match status" value="1"/>
</dbReference>
<dbReference type="InterPro" id="IPR036388">
    <property type="entry name" value="WH-like_DNA-bd_sf"/>
</dbReference>
<evidence type="ECO:0000256" key="7">
    <source>
        <dbReference type="ARBA" id="ARBA00025526"/>
    </source>
</evidence>
<dbReference type="Gene3D" id="3.40.50.300">
    <property type="entry name" value="P-loop containing nucleotide triphosphate hydrolases"/>
    <property type="match status" value="1"/>
</dbReference>
<reference evidence="11 12" key="1">
    <citation type="journal article" date="2015" name="Genome Announc.">
        <title>Genome Sequence of a Sulfate-Reducing Thermophilic Bacterium, Thermodesulfobacterium commune DSM 2178T (Phylum Thermodesulfobacteria).</title>
        <authorList>
            <person name="Bhatnagar S."/>
            <person name="Badger J.H."/>
            <person name="Madupu R."/>
            <person name="Khouri H.M."/>
            <person name="O'Connor E.M."/>
            <person name="Robb F.T."/>
            <person name="Ward N.L."/>
            <person name="Eisen J.A."/>
        </authorList>
    </citation>
    <scope>NUCLEOTIDE SEQUENCE [LARGE SCALE GENOMIC DNA]</scope>
    <source>
        <strain evidence="11 12">DSM 2178</strain>
    </source>
</reference>
<dbReference type="Proteomes" id="UP000028481">
    <property type="component" value="Chromosome"/>
</dbReference>
<dbReference type="Gene3D" id="2.40.30.10">
    <property type="entry name" value="Translation factors"/>
    <property type="match status" value="1"/>
</dbReference>
<evidence type="ECO:0000256" key="1">
    <source>
        <dbReference type="ARBA" id="ARBA00004496"/>
    </source>
</evidence>
<dbReference type="InterPro" id="IPR031157">
    <property type="entry name" value="G_TR_CS"/>
</dbReference>
<dbReference type="GO" id="GO:0005829">
    <property type="term" value="C:cytosol"/>
    <property type="evidence" value="ECO:0007669"/>
    <property type="project" value="TreeGrafter"/>
</dbReference>
<evidence type="ECO:0000259" key="10">
    <source>
        <dbReference type="PROSITE" id="PS51722"/>
    </source>
</evidence>
<dbReference type="Pfam" id="PF25461">
    <property type="entry name" value="Beta-barrel_SelB"/>
    <property type="match status" value="1"/>
</dbReference>
<dbReference type="STRING" id="289377.HL41_00855"/>
<gene>
    <name evidence="11" type="ORF">HL41_00855</name>
</gene>
<evidence type="ECO:0000256" key="2">
    <source>
        <dbReference type="ARBA" id="ARBA00015953"/>
    </source>
</evidence>
<dbReference type="GO" id="GO:0005525">
    <property type="term" value="F:GTP binding"/>
    <property type="evidence" value="ECO:0007669"/>
    <property type="project" value="UniProtKB-KW"/>
</dbReference>
<dbReference type="PRINTS" id="PR00315">
    <property type="entry name" value="ELONGATNFCT"/>
</dbReference>
<name>A0A075WSV5_9BACT</name>
<dbReference type="InterPro" id="IPR009001">
    <property type="entry name" value="Transl_elong_EF1A/Init_IF2_C"/>
</dbReference>
<evidence type="ECO:0000256" key="6">
    <source>
        <dbReference type="ARBA" id="ARBA00023134"/>
    </source>
</evidence>
<dbReference type="InterPro" id="IPR050055">
    <property type="entry name" value="EF-Tu_GTPase"/>
</dbReference>
<dbReference type="CDD" id="cd04171">
    <property type="entry name" value="SelB"/>
    <property type="match status" value="1"/>
</dbReference>
<dbReference type="SUPFAM" id="SSF50465">
    <property type="entry name" value="EF-Tu/eEF-1alpha/eIF2-gamma C-terminal domain"/>
    <property type="match status" value="1"/>
</dbReference>
<dbReference type="InterPro" id="IPR000795">
    <property type="entry name" value="T_Tr_GTP-bd_dom"/>
</dbReference>
<keyword evidence="5" id="KW-0648">Protein biosynthesis</keyword>
<organism evidence="11 12">
    <name type="scientific">Thermodesulfobacterium commune DSM 2178</name>
    <dbReference type="NCBI Taxonomy" id="289377"/>
    <lineage>
        <taxon>Bacteria</taxon>
        <taxon>Pseudomonadati</taxon>
        <taxon>Thermodesulfobacteriota</taxon>
        <taxon>Thermodesulfobacteria</taxon>
        <taxon>Thermodesulfobacteriales</taxon>
        <taxon>Thermodesulfobacteriaceae</taxon>
        <taxon>Thermodesulfobacterium</taxon>
    </lineage>
</organism>
<dbReference type="RefSeq" id="WP_038063265.1">
    <property type="nucleotide sequence ID" value="NZ_CP008796.1"/>
</dbReference>
<dbReference type="Pfam" id="PF00009">
    <property type="entry name" value="GTP_EFTU"/>
    <property type="match status" value="1"/>
</dbReference>
<sequence>MKRVIIGTAGHIDHGKTTLVKALTGIDTDRLKEEKERGITIDLGFAHLVLPSGTLAGIVDVPGHERFIRNMVAGASGIDLVILVVAADEGVMPQTREHIEICELLGIKDGIVVLTKVDLVEKDWLDLIKEDLKEFLKNTFLKEAPILEFSAVTGQGKEAIIKALDEKALKVSAKVEDQPFRLPVDGVFTVKGFGTVARGTAISGKVYLNQNLVVYPKNLTTKVRNIQVHGKNVEVAYAGMRTALNLQGIEKEDIERGDVLAEPEVLKPSQWIDVKLVSLKSIKPPIKNFENLLFYIGTKETVAKVFLLGKNQLNPGEEDVAQLFVQVPIVAWRGDRFILRRASTNQTVGGGEVLNPVAYRRKRTKPWERKEVEYLAQASEKELIQFWIEKKGFLGISKKDLQITVSLFGERFEKLLKDLSNNLIEIKDGEKVFYFSKKAEEDLKAEIITGLKNFHMNNPFSPGLTKELLKTRISSFVSEGFYQYVLESLIQQGILGKNKEIIFLTEFKHLNSEEKEKLKKELEEKFLSEGYTPRDFETILLDFKENYKAAKELAQALLKEGVLVKLTDKLVFHAKILEEWENLVRTAFQKKKELELADFKNLTPTQVSRKFLIPLVEYLDKKKVTLRVGDKRILRKT</sequence>
<dbReference type="CDD" id="cd03696">
    <property type="entry name" value="SelB_II"/>
    <property type="match status" value="1"/>
</dbReference>
<dbReference type="PANTHER" id="PTHR43721">
    <property type="entry name" value="ELONGATION FACTOR TU-RELATED"/>
    <property type="match status" value="1"/>
</dbReference>
<keyword evidence="9" id="KW-0175">Coiled coil</keyword>
<dbReference type="AlphaFoldDB" id="A0A075WSV5"/>
<feature type="coiled-coil region" evidence="9">
    <location>
        <begin position="504"/>
        <end position="597"/>
    </location>
</feature>
<evidence type="ECO:0000256" key="5">
    <source>
        <dbReference type="ARBA" id="ARBA00022917"/>
    </source>
</evidence>
<dbReference type="PROSITE" id="PS51722">
    <property type="entry name" value="G_TR_2"/>
    <property type="match status" value="1"/>
</dbReference>
<protein>
    <recommendedName>
        <fullName evidence="2">Selenocysteine-specific elongation factor</fullName>
    </recommendedName>
    <alternativeName>
        <fullName evidence="8">SelB translation factor</fullName>
    </alternativeName>
</protein>
<dbReference type="CDD" id="cd15491">
    <property type="entry name" value="selB_III"/>
    <property type="match status" value="1"/>
</dbReference>
<proteinExistence type="predicted"/>
<dbReference type="Pfam" id="PF03144">
    <property type="entry name" value="GTP_EFTU_D2"/>
    <property type="match status" value="1"/>
</dbReference>
<dbReference type="KEGG" id="tcm:HL41_00855"/>
<dbReference type="Pfam" id="PF09107">
    <property type="entry name" value="WHD_3rd_SelB"/>
    <property type="match status" value="1"/>
</dbReference>
<evidence type="ECO:0000313" key="11">
    <source>
        <dbReference type="EMBL" id="AIH03493.1"/>
    </source>
</evidence>
<dbReference type="InterPro" id="IPR015190">
    <property type="entry name" value="Elong_fac_SelB-wing-hlx_typ-2"/>
</dbReference>
<dbReference type="GO" id="GO:0001514">
    <property type="term" value="P:selenocysteine incorporation"/>
    <property type="evidence" value="ECO:0007669"/>
    <property type="project" value="InterPro"/>
</dbReference>
<dbReference type="InterPro" id="IPR004535">
    <property type="entry name" value="Transl_elong_SelB"/>
</dbReference>
<dbReference type="SUPFAM" id="SSF50447">
    <property type="entry name" value="Translation proteins"/>
    <property type="match status" value="1"/>
</dbReference>
<dbReference type="NCBIfam" id="TIGR00475">
    <property type="entry name" value="selB"/>
    <property type="match status" value="1"/>
</dbReference>
<accession>A0A075WSV5</accession>
<evidence type="ECO:0000256" key="3">
    <source>
        <dbReference type="ARBA" id="ARBA00022490"/>
    </source>
</evidence>
<dbReference type="SUPFAM" id="SSF46785">
    <property type="entry name" value="Winged helix' DNA-binding domain"/>
    <property type="match status" value="2"/>
</dbReference>
<keyword evidence="11" id="KW-0251">Elongation factor</keyword>